<dbReference type="PANTHER" id="PTHR11748">
    <property type="entry name" value="D-LACTATE DEHYDROGENASE"/>
    <property type="match status" value="1"/>
</dbReference>
<dbReference type="EMBL" id="QGDO01000003">
    <property type="protein sequence ID" value="PWJ42306.1"/>
    <property type="molecule type" value="Genomic_DNA"/>
</dbReference>
<dbReference type="PANTHER" id="PTHR11748:SF119">
    <property type="entry name" value="D-2-HYDROXYGLUTARATE DEHYDROGENASE"/>
    <property type="match status" value="1"/>
</dbReference>
<dbReference type="SUPFAM" id="SSF55103">
    <property type="entry name" value="FAD-linked oxidases, C-terminal domain"/>
    <property type="match status" value="1"/>
</dbReference>
<dbReference type="InterPro" id="IPR036318">
    <property type="entry name" value="FAD-bd_PCMH-like_sf"/>
</dbReference>
<evidence type="ECO:0000313" key="9">
    <source>
        <dbReference type="EMBL" id="PWJ42306.1"/>
    </source>
</evidence>
<keyword evidence="3" id="KW-0479">Metal-binding</keyword>
<accession>A0A315Z9Q9</accession>
<protein>
    <submittedName>
        <fullName evidence="9">FAD/FMN-containing dehydrogenase</fullName>
    </submittedName>
</protein>
<dbReference type="GO" id="GO:0004458">
    <property type="term" value="F:D-lactate dehydrogenase (cytochrome) activity"/>
    <property type="evidence" value="ECO:0007669"/>
    <property type="project" value="TreeGrafter"/>
</dbReference>
<dbReference type="SUPFAM" id="SSF46548">
    <property type="entry name" value="alpha-helical ferredoxin"/>
    <property type="match status" value="1"/>
</dbReference>
<dbReference type="InterPro" id="IPR004113">
    <property type="entry name" value="FAD-bd_oxidored_4_C"/>
</dbReference>
<dbReference type="Gene3D" id="3.30.70.2740">
    <property type="match status" value="1"/>
</dbReference>
<dbReference type="PROSITE" id="PS00198">
    <property type="entry name" value="4FE4S_FER_1"/>
    <property type="match status" value="1"/>
</dbReference>
<organism evidence="9 10">
    <name type="scientific">Sediminitomix flava</name>
    <dbReference type="NCBI Taxonomy" id="379075"/>
    <lineage>
        <taxon>Bacteria</taxon>
        <taxon>Pseudomonadati</taxon>
        <taxon>Bacteroidota</taxon>
        <taxon>Cytophagia</taxon>
        <taxon>Cytophagales</taxon>
        <taxon>Flammeovirgaceae</taxon>
        <taxon>Sediminitomix</taxon>
    </lineage>
</organism>
<evidence type="ECO:0000256" key="6">
    <source>
        <dbReference type="ARBA" id="ARBA00023004"/>
    </source>
</evidence>
<keyword evidence="4" id="KW-0274">FAD</keyword>
<dbReference type="PROSITE" id="PS51387">
    <property type="entry name" value="FAD_PCMH"/>
    <property type="match status" value="1"/>
</dbReference>
<gene>
    <name evidence="9" type="ORF">BC781_103558</name>
</gene>
<keyword evidence="6" id="KW-0408">Iron</keyword>
<dbReference type="InterPro" id="IPR016164">
    <property type="entry name" value="FAD-linked_Oxase-like_C"/>
</dbReference>
<dbReference type="InterPro" id="IPR006094">
    <property type="entry name" value="Oxid_FAD_bind_N"/>
</dbReference>
<keyword evidence="2" id="KW-0285">Flavoprotein</keyword>
<sequence>MEKKLRQLANELTGELFFNETMRRLYATDASAYREMPLAVAIPKNESDIQQLITFANKNNTSLIPRTAGTSLAGQVVGDGIVVDVSKHFTQILEVNKEESWVRLQPGVVRDELNMHLKDFGLFFGPETSTANRAMIGGMVGNNSCGSNSVIYGATRDHVLSLKGYLSDGSPVEFKDISLEEFDQKRTQEDLEGQIYKSAYDILSDTENKEEIVSKYPKPSIPRRNTGYALDMLLHMEPFTEGGKSFNFSELVSGSEGTLMFITEIKLHVDQTPPKYKGLICGHFNTIDESLKANLISLKYNPSAVELMDHYILDCTKENIGQRENRFFVEGEPGAILVIELSRHSEEELDADCAKLIAEMKEAGYGYHYPIVKGDDIKKVWTLRKAGLGLLSNIPGDAKPVAVIEDTAVDVEDLPAYIAEFNEKLKERNLFCVHYAHAGSGELHLRPIINLKTEEGNQLFKQVATDIAELVKKYKGSLSGEHGDGRLRGEFIPFMIGDKNYKLLEDVKKAWDPKNIFNPNKIVKTPAMNSSLRYMPDYQTPDYETAFDFSKNEGLLRSAELCNGSGDCRKTELSGGTMCPSYMASKNEKETTRARANILREFLSNTEISNPFEREEVLEVLDLCLSCKGCKAECPSNVDMAKMKAEYIHQYYKSKGKIPSRTKMIANFSRMSTLATMFPRLSNLFISAPITGDIFKSVSGFAPKRSVPKYYKTTLLKWYLKHSKAVQETKADKKVYLFNDEFTNFNDTTIGIKGFELLERLGYEVVIPKHIESGRTYLSKGLLDEAKDIAVRNIELLKNLISEETPLVGIEPSAILTFRDEYKDLCHDYQKEQAEELAKHTFTFEEFIAREVKAGRITKDQFTKEEKLMKLHGHCHQKALSSLTPSKIMLELPENYKVHMIPSGCCGMAGSFGYEKEHYDISMEIGELVLFPTVRKQPKEVEIVAAGTSCRHQIKDGTDRVALHPIEVLHAALV</sequence>
<evidence type="ECO:0000256" key="7">
    <source>
        <dbReference type="ARBA" id="ARBA00023014"/>
    </source>
</evidence>
<dbReference type="InterPro" id="IPR017900">
    <property type="entry name" value="4Fe4S_Fe_S_CS"/>
</dbReference>
<dbReference type="Pfam" id="PF01565">
    <property type="entry name" value="FAD_binding_4"/>
    <property type="match status" value="1"/>
</dbReference>
<dbReference type="Proteomes" id="UP000245535">
    <property type="component" value="Unassembled WGS sequence"/>
</dbReference>
<dbReference type="Pfam" id="PF13534">
    <property type="entry name" value="Fer4_17"/>
    <property type="match status" value="1"/>
</dbReference>
<dbReference type="OrthoDB" id="9767256at2"/>
<dbReference type="Gene3D" id="3.30.465.10">
    <property type="match status" value="1"/>
</dbReference>
<reference evidence="9 10" key="1">
    <citation type="submission" date="2018-03" db="EMBL/GenBank/DDBJ databases">
        <title>Genomic Encyclopedia of Archaeal and Bacterial Type Strains, Phase II (KMG-II): from individual species to whole genera.</title>
        <authorList>
            <person name="Goeker M."/>
        </authorList>
    </citation>
    <scope>NUCLEOTIDE SEQUENCE [LARGE SCALE GENOMIC DNA]</scope>
    <source>
        <strain evidence="9 10">DSM 28229</strain>
    </source>
</reference>
<evidence type="ECO:0000256" key="4">
    <source>
        <dbReference type="ARBA" id="ARBA00022827"/>
    </source>
</evidence>
<dbReference type="GO" id="GO:0051536">
    <property type="term" value="F:iron-sulfur cluster binding"/>
    <property type="evidence" value="ECO:0007669"/>
    <property type="project" value="UniProtKB-KW"/>
</dbReference>
<dbReference type="GO" id="GO:0046872">
    <property type="term" value="F:metal ion binding"/>
    <property type="evidence" value="ECO:0007669"/>
    <property type="project" value="UniProtKB-KW"/>
</dbReference>
<comment type="cofactor">
    <cofactor evidence="1">
        <name>FAD</name>
        <dbReference type="ChEBI" id="CHEBI:57692"/>
    </cofactor>
</comment>
<feature type="domain" description="FAD-binding PCMH-type" evidence="8">
    <location>
        <begin position="33"/>
        <end position="272"/>
    </location>
</feature>
<evidence type="ECO:0000259" key="8">
    <source>
        <dbReference type="PROSITE" id="PS51387"/>
    </source>
</evidence>
<dbReference type="AlphaFoldDB" id="A0A315Z9Q9"/>
<dbReference type="RefSeq" id="WP_109619141.1">
    <property type="nucleotide sequence ID" value="NZ_QGDO01000003.1"/>
</dbReference>
<dbReference type="InterPro" id="IPR016166">
    <property type="entry name" value="FAD-bd_PCMH"/>
</dbReference>
<keyword evidence="5" id="KW-0560">Oxidoreductase</keyword>
<dbReference type="SUPFAM" id="SSF56176">
    <property type="entry name" value="FAD-binding/transporter-associated domain-like"/>
    <property type="match status" value="1"/>
</dbReference>
<evidence type="ECO:0000256" key="5">
    <source>
        <dbReference type="ARBA" id="ARBA00023002"/>
    </source>
</evidence>
<evidence type="ECO:0000256" key="3">
    <source>
        <dbReference type="ARBA" id="ARBA00022723"/>
    </source>
</evidence>
<evidence type="ECO:0000256" key="2">
    <source>
        <dbReference type="ARBA" id="ARBA00022630"/>
    </source>
</evidence>
<keyword evidence="7" id="KW-0411">Iron-sulfur</keyword>
<name>A0A315Z9Q9_SEDFL</name>
<evidence type="ECO:0000313" key="10">
    <source>
        <dbReference type="Proteomes" id="UP000245535"/>
    </source>
</evidence>
<dbReference type="GO" id="GO:1903457">
    <property type="term" value="P:lactate catabolic process"/>
    <property type="evidence" value="ECO:0007669"/>
    <property type="project" value="TreeGrafter"/>
</dbReference>
<dbReference type="GO" id="GO:0008720">
    <property type="term" value="F:D-lactate dehydrogenase (NAD+) activity"/>
    <property type="evidence" value="ECO:0007669"/>
    <property type="project" value="TreeGrafter"/>
</dbReference>
<dbReference type="Pfam" id="PF02913">
    <property type="entry name" value="FAD-oxidase_C"/>
    <property type="match status" value="1"/>
</dbReference>
<dbReference type="InterPro" id="IPR016169">
    <property type="entry name" value="FAD-bd_PCMH_sub2"/>
</dbReference>
<comment type="caution">
    <text evidence="9">The sequence shown here is derived from an EMBL/GenBank/DDBJ whole genome shotgun (WGS) entry which is preliminary data.</text>
</comment>
<evidence type="ECO:0000256" key="1">
    <source>
        <dbReference type="ARBA" id="ARBA00001974"/>
    </source>
</evidence>
<dbReference type="Gene3D" id="1.10.45.10">
    <property type="entry name" value="Vanillyl-alcohol Oxidase, Chain A, domain 4"/>
    <property type="match status" value="1"/>
</dbReference>
<dbReference type="GO" id="GO:0071949">
    <property type="term" value="F:FAD binding"/>
    <property type="evidence" value="ECO:0007669"/>
    <property type="project" value="InterPro"/>
</dbReference>
<proteinExistence type="predicted"/>
<dbReference type="InterPro" id="IPR016171">
    <property type="entry name" value="Vanillyl_alc_oxidase_C-sub2"/>
</dbReference>
<keyword evidence="10" id="KW-1185">Reference proteome</keyword>